<dbReference type="AlphaFoldDB" id="A0A9D3Q742"/>
<feature type="compositionally biased region" description="Low complexity" evidence="1">
    <location>
        <begin position="316"/>
        <end position="337"/>
    </location>
</feature>
<dbReference type="Proteomes" id="UP001046870">
    <property type="component" value="Chromosome 4"/>
</dbReference>
<feature type="compositionally biased region" description="Polar residues" evidence="1">
    <location>
        <begin position="338"/>
        <end position="349"/>
    </location>
</feature>
<feature type="domain" description="Phospholipase A2-like central" evidence="2">
    <location>
        <begin position="7"/>
        <end position="86"/>
    </location>
</feature>
<reference evidence="3" key="1">
    <citation type="submission" date="2021-01" db="EMBL/GenBank/DDBJ databases">
        <authorList>
            <person name="Zahm M."/>
            <person name="Roques C."/>
            <person name="Cabau C."/>
            <person name="Klopp C."/>
            <person name="Donnadieu C."/>
            <person name="Jouanno E."/>
            <person name="Lampietro C."/>
            <person name="Louis A."/>
            <person name="Herpin A."/>
            <person name="Echchiki A."/>
            <person name="Berthelot C."/>
            <person name="Parey E."/>
            <person name="Roest-Crollius H."/>
            <person name="Braasch I."/>
            <person name="Postlethwait J."/>
            <person name="Bobe J."/>
            <person name="Montfort J."/>
            <person name="Bouchez O."/>
            <person name="Begum T."/>
            <person name="Mejri S."/>
            <person name="Adams A."/>
            <person name="Chen W.-J."/>
            <person name="Guiguen Y."/>
        </authorList>
    </citation>
    <scope>NUCLEOTIDE SEQUENCE</scope>
    <source>
        <strain evidence="3">YG-15Mar2019-1</strain>
        <tissue evidence="3">Brain</tissue>
    </source>
</reference>
<dbReference type="Pfam" id="PF05826">
    <property type="entry name" value="Phospholip_A2_2"/>
    <property type="match status" value="2"/>
</dbReference>
<dbReference type="PANTHER" id="PTHR12253">
    <property type="entry name" value="RH14732P"/>
    <property type="match status" value="1"/>
</dbReference>
<feature type="domain" description="Phospholipase A2-like central" evidence="2">
    <location>
        <begin position="394"/>
        <end position="460"/>
    </location>
</feature>
<sequence>MRPVPSVHDTGMFEKTDKCCREHDHCKNTIPAFRVNYGVFNSNLFTVSHCDCDQRFRQCLMEVNDPISNMVGYSFFNVLKVPCFEFTQKKHCTQISWWGLCKAVQLAPYAVFKNPTAYNSTDPDPAAPTGTQTITLVTSSPAASTINSRKAASTTTGKQTVISVTSSPFASTIKSRKAATTTGKQTVVLVTSSPSASTIKHRKAVSTTAEKQTAVSITSSPSTSTVTRRKAVSTTTGKHTVVSVTSSPTSTTLSSITPAARTCQSWDNRPKPSKHPKGRRRCSQRGPSRGDTFWPSRRRGGGSGHSKGRKARVKLTTASPAPTTSTSTVTPVRKTTSLSTGKNRSSPSLIKQRKQLLSENALPTALPWDPKMHAPNNLPAPVQDTRYKDKLQLCDCYKQLDECKYKILPLEERYGLRNLESKILYHCNCARRLARQLRQLKEPSAVQSLLLDFVSLSCFKMPRIEDCPRRRRCAAVVSESPHLQRALKEMEVTEAIRGHVGSTPKVKRQNTKTAFAKSPPVRLYKRCLRITRPKSPEKDKPGILGARLS</sequence>
<dbReference type="Gene3D" id="1.20.90.10">
    <property type="entry name" value="Phospholipase A2 domain"/>
    <property type="match status" value="2"/>
</dbReference>
<protein>
    <recommendedName>
        <fullName evidence="2">Phospholipase A2-like central domain-containing protein</fullName>
    </recommendedName>
</protein>
<gene>
    <name evidence="3" type="ORF">MATL_G00062170</name>
</gene>
<dbReference type="InterPro" id="IPR036444">
    <property type="entry name" value="PLipase_A2_dom_sf"/>
</dbReference>
<dbReference type="GO" id="GO:0006644">
    <property type="term" value="P:phospholipid metabolic process"/>
    <property type="evidence" value="ECO:0007669"/>
    <property type="project" value="InterPro"/>
</dbReference>
<accession>A0A9D3Q742</accession>
<dbReference type="SUPFAM" id="SSF48619">
    <property type="entry name" value="Phospholipase A2, PLA2"/>
    <property type="match status" value="2"/>
</dbReference>
<evidence type="ECO:0000259" key="2">
    <source>
        <dbReference type="Pfam" id="PF05826"/>
    </source>
</evidence>
<dbReference type="OrthoDB" id="10059604at2759"/>
<feature type="compositionally biased region" description="Basic residues" evidence="1">
    <location>
        <begin position="271"/>
        <end position="283"/>
    </location>
</feature>
<evidence type="ECO:0000256" key="1">
    <source>
        <dbReference type="SAM" id="MobiDB-lite"/>
    </source>
</evidence>
<dbReference type="GO" id="GO:0004623">
    <property type="term" value="F:phospholipase A2 activity"/>
    <property type="evidence" value="ECO:0007669"/>
    <property type="project" value="InterPro"/>
</dbReference>
<comment type="caution">
    <text evidence="3">The sequence shown here is derived from an EMBL/GenBank/DDBJ whole genome shotgun (WGS) entry which is preliminary data.</text>
</comment>
<dbReference type="EMBL" id="JAFDVH010000004">
    <property type="protein sequence ID" value="KAG7480991.1"/>
    <property type="molecule type" value="Genomic_DNA"/>
</dbReference>
<evidence type="ECO:0000313" key="3">
    <source>
        <dbReference type="EMBL" id="KAG7480991.1"/>
    </source>
</evidence>
<dbReference type="CDD" id="cd04704">
    <property type="entry name" value="PLA2_bee_venom_like"/>
    <property type="match status" value="1"/>
</dbReference>
<organism evidence="3 4">
    <name type="scientific">Megalops atlanticus</name>
    <name type="common">Tarpon</name>
    <name type="synonym">Clupea gigantea</name>
    <dbReference type="NCBI Taxonomy" id="7932"/>
    <lineage>
        <taxon>Eukaryota</taxon>
        <taxon>Metazoa</taxon>
        <taxon>Chordata</taxon>
        <taxon>Craniata</taxon>
        <taxon>Vertebrata</taxon>
        <taxon>Euteleostomi</taxon>
        <taxon>Actinopterygii</taxon>
        <taxon>Neopterygii</taxon>
        <taxon>Teleostei</taxon>
        <taxon>Elopiformes</taxon>
        <taxon>Megalopidae</taxon>
        <taxon>Megalops</taxon>
    </lineage>
</organism>
<dbReference type="InterPro" id="IPR016090">
    <property type="entry name" value="PLA2-like_dom"/>
</dbReference>
<proteinExistence type="predicted"/>
<keyword evidence="4" id="KW-1185">Reference proteome</keyword>
<feature type="compositionally biased region" description="Basic residues" evidence="1">
    <location>
        <begin position="296"/>
        <end position="313"/>
    </location>
</feature>
<evidence type="ECO:0000313" key="4">
    <source>
        <dbReference type="Proteomes" id="UP001046870"/>
    </source>
</evidence>
<dbReference type="GO" id="GO:0050482">
    <property type="term" value="P:arachidonate secretion"/>
    <property type="evidence" value="ECO:0007669"/>
    <property type="project" value="InterPro"/>
</dbReference>
<feature type="region of interest" description="Disordered" evidence="1">
    <location>
        <begin position="219"/>
        <end position="349"/>
    </location>
</feature>
<name>A0A9D3Q742_MEGAT</name>
<feature type="compositionally biased region" description="Low complexity" evidence="1">
    <location>
        <begin position="240"/>
        <end position="257"/>
    </location>
</feature>